<comment type="caution">
    <text evidence="3">The sequence shown here is derived from an EMBL/GenBank/DDBJ whole genome shotgun (WGS) entry which is preliminary data.</text>
</comment>
<evidence type="ECO:0000256" key="2">
    <source>
        <dbReference type="ARBA" id="ARBA00023235"/>
    </source>
</evidence>
<evidence type="ECO:0000313" key="4">
    <source>
        <dbReference type="Proteomes" id="UP001519272"/>
    </source>
</evidence>
<evidence type="ECO:0000256" key="1">
    <source>
        <dbReference type="ARBA" id="ARBA00008270"/>
    </source>
</evidence>
<dbReference type="InterPro" id="IPR003719">
    <property type="entry name" value="Phenazine_PhzF-like"/>
</dbReference>
<dbReference type="EMBL" id="JAGGKG010000004">
    <property type="protein sequence ID" value="MBP1904540.1"/>
    <property type="molecule type" value="Genomic_DNA"/>
</dbReference>
<keyword evidence="4" id="KW-1185">Reference proteome</keyword>
<sequence length="289" mass="31938">MKINVYTLNAFAKTKEGGNPAGVVMNADFLSEDQMRKIAAVLGFSETAFVMQSNVADFKVRFFTPNEEVDLCGHATIATFYAMSSLNLLKQGKYEQETKAGILGIEIHNENFVMMNQSIPVFSEVLDKDEVADSLNISQSQISEDLLVQVVSTGLRDIMVPVKSIEILDAIRPDMNKIKEVSQKYNAVGYHVFSLESLHGANAYCRNFAPLYGIPEESATGTSSGALGCYLYHHGKINEKQAANIIFEQGYSMKKPSEIRVSLAIKENKIFEVKVGGKAMNLNLTEIEL</sequence>
<name>A0ABS4FPP7_9BACL</name>
<reference evidence="3 4" key="1">
    <citation type="submission" date="2021-03" db="EMBL/GenBank/DDBJ databases">
        <title>Genomic Encyclopedia of Type Strains, Phase IV (KMG-IV): sequencing the most valuable type-strain genomes for metagenomic binning, comparative biology and taxonomic classification.</title>
        <authorList>
            <person name="Goeker M."/>
        </authorList>
    </citation>
    <scope>NUCLEOTIDE SEQUENCE [LARGE SCALE GENOMIC DNA]</scope>
    <source>
        <strain evidence="3 4">DSM 14349</strain>
    </source>
</reference>
<dbReference type="PIRSF" id="PIRSF016184">
    <property type="entry name" value="PhzC_PhzF"/>
    <property type="match status" value="1"/>
</dbReference>
<dbReference type="SUPFAM" id="SSF54506">
    <property type="entry name" value="Diaminopimelate epimerase-like"/>
    <property type="match status" value="1"/>
</dbReference>
<dbReference type="Proteomes" id="UP001519272">
    <property type="component" value="Unassembled WGS sequence"/>
</dbReference>
<dbReference type="Gene3D" id="3.10.310.10">
    <property type="entry name" value="Diaminopimelate Epimerase, Chain A, domain 1"/>
    <property type="match status" value="2"/>
</dbReference>
<organism evidence="3 4">
    <name type="scientific">Paenibacillus turicensis</name>
    <dbReference type="NCBI Taxonomy" id="160487"/>
    <lineage>
        <taxon>Bacteria</taxon>
        <taxon>Bacillati</taxon>
        <taxon>Bacillota</taxon>
        <taxon>Bacilli</taxon>
        <taxon>Bacillales</taxon>
        <taxon>Paenibacillaceae</taxon>
        <taxon>Paenibacillus</taxon>
    </lineage>
</organism>
<dbReference type="PANTHER" id="PTHR13774">
    <property type="entry name" value="PHENAZINE BIOSYNTHESIS PROTEIN"/>
    <property type="match status" value="1"/>
</dbReference>
<accession>A0ABS4FPP7</accession>
<gene>
    <name evidence="3" type="ORF">J2Z32_001163</name>
</gene>
<dbReference type="Pfam" id="PF02567">
    <property type="entry name" value="PhzC-PhzF"/>
    <property type="match status" value="1"/>
</dbReference>
<protein>
    <submittedName>
        <fullName evidence="3">PhzF family phenazine biosynthesis protein</fullName>
    </submittedName>
</protein>
<comment type="similarity">
    <text evidence="1">Belongs to the PhzF family.</text>
</comment>
<keyword evidence="2" id="KW-0413">Isomerase</keyword>
<dbReference type="PANTHER" id="PTHR13774:SF39">
    <property type="entry name" value="BIOSYNTHESIS PROTEIN, PUTATIVE-RELATED"/>
    <property type="match status" value="1"/>
</dbReference>
<proteinExistence type="inferred from homology"/>
<evidence type="ECO:0000313" key="3">
    <source>
        <dbReference type="EMBL" id="MBP1904540.1"/>
    </source>
</evidence>
<dbReference type="RefSeq" id="WP_210088222.1">
    <property type="nucleotide sequence ID" value="NZ_JAGGKG010000004.1"/>
</dbReference>
<dbReference type="NCBIfam" id="TIGR00654">
    <property type="entry name" value="PhzF_family"/>
    <property type="match status" value="1"/>
</dbReference>